<dbReference type="EMBL" id="CP017768">
    <property type="protein sequence ID" value="AUB59480.1"/>
    <property type="molecule type" value="Genomic_DNA"/>
</dbReference>
<protein>
    <submittedName>
        <fullName evidence="3">Deoxyribonuclease</fullName>
    </submittedName>
    <submittedName>
        <fullName evidence="5">TRAM domain-containing protein</fullName>
    </submittedName>
</protein>
<sequence length="74" mass="8217">MFGNSYGRDERENSSPISEGEEYDVKIEDLGRDGDGITRIEGFVVFVSGAKVGDEVKIKVNSVRRNFGFAEIVE</sequence>
<organism evidence="3 7">
    <name type="scientific">Methanobacterium subterraneum</name>
    <dbReference type="NCBI Taxonomy" id="59277"/>
    <lineage>
        <taxon>Archaea</taxon>
        <taxon>Methanobacteriati</taxon>
        <taxon>Methanobacteriota</taxon>
        <taxon>Methanomada group</taxon>
        <taxon>Methanobacteria</taxon>
        <taxon>Methanobacteriales</taxon>
        <taxon>Methanobacteriaceae</taxon>
        <taxon>Methanobacterium</taxon>
    </lineage>
</organism>
<keyword evidence="6" id="KW-1185">Reference proteome</keyword>
<dbReference type="PROSITE" id="PS50926">
    <property type="entry name" value="TRAM"/>
    <property type="match status" value="1"/>
</dbReference>
<reference evidence="5 8" key="2">
    <citation type="submission" date="2020-04" db="EMBL/GenBank/DDBJ databases">
        <title>Draft genome of Methanobacterium subterraneum isolated from animal feces.</title>
        <authorList>
            <person name="Ouboter H.T."/>
            <person name="Berger S."/>
            <person name="Gungor E."/>
            <person name="Jetten M.S.M."/>
            <person name="Welte C.U."/>
        </authorList>
    </citation>
    <scope>NUCLEOTIDE SEQUENCE [LARGE SCALE GENOMIC DNA]</scope>
    <source>
        <strain evidence="5">HO_2020</strain>
    </source>
</reference>
<evidence type="ECO:0000313" key="6">
    <source>
        <dbReference type="Proteomes" id="UP000232631"/>
    </source>
</evidence>
<evidence type="ECO:0000313" key="5">
    <source>
        <dbReference type="EMBL" id="NMO09920.1"/>
    </source>
</evidence>
<dbReference type="InterPro" id="IPR012340">
    <property type="entry name" value="NA-bd_OB-fold"/>
</dbReference>
<dbReference type="SUPFAM" id="SSF50249">
    <property type="entry name" value="Nucleic acid-binding proteins"/>
    <property type="match status" value="1"/>
</dbReference>
<dbReference type="EMBL" id="CP017766">
    <property type="protein sequence ID" value="AUB56646.1"/>
    <property type="molecule type" value="Genomic_DNA"/>
</dbReference>
<evidence type="ECO:0000313" key="3">
    <source>
        <dbReference type="EMBL" id="AUB56646.1"/>
    </source>
</evidence>
<dbReference type="Gene3D" id="2.40.50.140">
    <property type="entry name" value="Nucleic acid-binding proteins"/>
    <property type="match status" value="1"/>
</dbReference>
<evidence type="ECO:0000313" key="7">
    <source>
        <dbReference type="Proteomes" id="UP000232806"/>
    </source>
</evidence>
<accession>A0A2H4VEY5</accession>
<dbReference type="GeneID" id="35124244"/>
<proteinExistence type="predicted"/>
<dbReference type="AlphaFoldDB" id="A0A2H4VEY5"/>
<dbReference type="EMBL" id="JABBYL010000030">
    <property type="protein sequence ID" value="NMO09920.1"/>
    <property type="molecule type" value="Genomic_DNA"/>
</dbReference>
<dbReference type="RefSeq" id="WP_100906626.1">
    <property type="nucleotide sequence ID" value="NZ_CP017766.1"/>
</dbReference>
<evidence type="ECO:0000259" key="2">
    <source>
        <dbReference type="PROSITE" id="PS50926"/>
    </source>
</evidence>
<evidence type="ECO:0000313" key="4">
    <source>
        <dbReference type="EMBL" id="AUB59480.1"/>
    </source>
</evidence>
<dbReference type="Proteomes" id="UP000591058">
    <property type="component" value="Unassembled WGS sequence"/>
</dbReference>
<feature type="domain" description="TRAM" evidence="2">
    <location>
        <begin position="16"/>
        <end position="74"/>
    </location>
</feature>
<feature type="region of interest" description="Disordered" evidence="1">
    <location>
        <begin position="1"/>
        <end position="25"/>
    </location>
</feature>
<evidence type="ECO:0000256" key="1">
    <source>
        <dbReference type="SAM" id="MobiDB-lite"/>
    </source>
</evidence>
<name>A0A2H4VEY5_9EURY</name>
<reference evidence="6 7" key="1">
    <citation type="submission" date="2016-10" db="EMBL/GenBank/DDBJ databases">
        <title>Comparative genomics between deep and shallow subseafloor isolates.</title>
        <authorList>
            <person name="Ishii S."/>
            <person name="Miller J.R."/>
            <person name="Sutton G."/>
            <person name="Suzuki S."/>
            <person name="Methe B."/>
            <person name="Inagaki F."/>
            <person name="Imachi H."/>
        </authorList>
    </citation>
    <scope>NUCLEOTIDE SEQUENCE [LARGE SCALE GENOMIC DNA]</scope>
    <source>
        <strain evidence="4 6">A8p</strain>
        <strain evidence="3 7">MO-MB1</strain>
    </source>
</reference>
<dbReference type="Proteomes" id="UP000232631">
    <property type="component" value="Chromosome"/>
</dbReference>
<dbReference type="OrthoDB" id="28569at2157"/>
<dbReference type="InterPro" id="IPR002792">
    <property type="entry name" value="TRAM_dom"/>
</dbReference>
<accession>A0A2H4VN34</accession>
<dbReference type="Pfam" id="PF01938">
    <property type="entry name" value="TRAM"/>
    <property type="match status" value="1"/>
</dbReference>
<gene>
    <name evidence="3" type="ORF">BK007_11950</name>
    <name evidence="4" type="ORF">BK009_01535</name>
    <name evidence="5" type="ORF">HG719_08790</name>
</gene>
<dbReference type="Proteomes" id="UP000232806">
    <property type="component" value="Chromosome"/>
</dbReference>
<dbReference type="KEGG" id="msub:BK009_01535"/>
<evidence type="ECO:0000313" key="8">
    <source>
        <dbReference type="Proteomes" id="UP000591058"/>
    </source>
</evidence>